<dbReference type="InterPro" id="IPR009081">
    <property type="entry name" value="PP-bd_ACP"/>
</dbReference>
<dbReference type="SUPFAM" id="SSF53901">
    <property type="entry name" value="Thiolase-like"/>
    <property type="match status" value="1"/>
</dbReference>
<dbReference type="Pfam" id="PF00109">
    <property type="entry name" value="ketoacyl-synt"/>
    <property type="match status" value="1"/>
</dbReference>
<dbReference type="SMR" id="A0A120HUS2"/>
<dbReference type="SMART" id="SM00827">
    <property type="entry name" value="PKS_AT"/>
    <property type="match status" value="1"/>
</dbReference>
<dbReference type="PROSITE" id="PS00606">
    <property type="entry name" value="KS3_1"/>
    <property type="match status" value="1"/>
</dbReference>
<dbReference type="Pfam" id="PF00698">
    <property type="entry name" value="Acyl_transf_1"/>
    <property type="match status" value="1"/>
</dbReference>
<evidence type="ECO:0000259" key="6">
    <source>
        <dbReference type="PROSITE" id="PS52004"/>
    </source>
</evidence>
<dbReference type="InterPro" id="IPR020841">
    <property type="entry name" value="PKS_Beta-ketoAc_synthase_dom"/>
</dbReference>
<dbReference type="PROSITE" id="PS51257">
    <property type="entry name" value="PROKAR_LIPOPROTEIN"/>
    <property type="match status" value="1"/>
</dbReference>
<dbReference type="Gene3D" id="3.40.47.10">
    <property type="match status" value="1"/>
</dbReference>
<dbReference type="InterPro" id="IPR014030">
    <property type="entry name" value="Ketoacyl_synth_N"/>
</dbReference>
<feature type="domain" description="Carrier" evidence="5">
    <location>
        <begin position="880"/>
        <end position="955"/>
    </location>
</feature>
<dbReference type="InterPro" id="IPR014031">
    <property type="entry name" value="Ketoacyl_synth_C"/>
</dbReference>
<dbReference type="Gene3D" id="3.40.366.10">
    <property type="entry name" value="Malonyl-Coenzyme A Acyl Carrier Protein, domain 2"/>
    <property type="match status" value="1"/>
</dbReference>
<dbReference type="PROSITE" id="PS50075">
    <property type="entry name" value="CARRIER"/>
    <property type="match status" value="1"/>
</dbReference>
<dbReference type="GO" id="GO:0006633">
    <property type="term" value="P:fatty acid biosynthetic process"/>
    <property type="evidence" value="ECO:0007669"/>
    <property type="project" value="UniProtKB-UniPathway"/>
</dbReference>
<keyword evidence="4" id="KW-0808">Transferase</keyword>
<dbReference type="Gene3D" id="3.30.70.3290">
    <property type="match status" value="1"/>
</dbReference>
<protein>
    <submittedName>
        <fullName evidence="7">RosF</fullName>
    </submittedName>
</protein>
<dbReference type="Pfam" id="PF16197">
    <property type="entry name" value="KAsynt_C_assoc"/>
    <property type="match status" value="1"/>
</dbReference>
<proteinExistence type="predicted"/>
<dbReference type="CDD" id="cd00833">
    <property type="entry name" value="PKS"/>
    <property type="match status" value="1"/>
</dbReference>
<dbReference type="GO" id="GO:0071770">
    <property type="term" value="P:DIM/DIP cell wall layer assembly"/>
    <property type="evidence" value="ECO:0007669"/>
    <property type="project" value="TreeGrafter"/>
</dbReference>
<dbReference type="Gene3D" id="1.10.1200.10">
    <property type="entry name" value="ACP-like"/>
    <property type="match status" value="1"/>
</dbReference>
<dbReference type="PANTHER" id="PTHR43775:SF37">
    <property type="entry name" value="SI:DKEY-61P9.11"/>
    <property type="match status" value="1"/>
</dbReference>
<organism evidence="7">
    <name type="scientific">Erwinia rhapontici</name>
    <name type="common">Pectobacterium rhapontici</name>
    <dbReference type="NCBI Taxonomy" id="55212"/>
    <lineage>
        <taxon>Bacteria</taxon>
        <taxon>Pseudomonadati</taxon>
        <taxon>Pseudomonadota</taxon>
        <taxon>Gammaproteobacteria</taxon>
        <taxon>Enterobacterales</taxon>
        <taxon>Erwiniaceae</taxon>
        <taxon>Erwinia</taxon>
    </lineage>
</organism>
<evidence type="ECO:0000256" key="4">
    <source>
        <dbReference type="ARBA" id="ARBA00022679"/>
    </source>
</evidence>
<dbReference type="GO" id="GO:0004312">
    <property type="term" value="F:fatty acid synthase activity"/>
    <property type="evidence" value="ECO:0007669"/>
    <property type="project" value="TreeGrafter"/>
</dbReference>
<dbReference type="InterPro" id="IPR050091">
    <property type="entry name" value="PKS_NRPS_Biosynth_Enz"/>
</dbReference>
<keyword evidence="3" id="KW-0597">Phosphoprotein</keyword>
<dbReference type="UniPathway" id="UPA00094"/>
<accession>A0A120HUS2</accession>
<dbReference type="InterPro" id="IPR036736">
    <property type="entry name" value="ACP-like_sf"/>
</dbReference>
<evidence type="ECO:0000256" key="2">
    <source>
        <dbReference type="ARBA" id="ARBA00022450"/>
    </source>
</evidence>
<dbReference type="SUPFAM" id="SSF47336">
    <property type="entry name" value="ACP-like"/>
    <property type="match status" value="1"/>
</dbReference>
<dbReference type="PANTHER" id="PTHR43775">
    <property type="entry name" value="FATTY ACID SYNTHASE"/>
    <property type="match status" value="1"/>
</dbReference>
<evidence type="ECO:0000256" key="1">
    <source>
        <dbReference type="ARBA" id="ARBA00005194"/>
    </source>
</evidence>
<dbReference type="PROSITE" id="PS52004">
    <property type="entry name" value="KS3_2"/>
    <property type="match status" value="1"/>
</dbReference>
<gene>
    <name evidence="7" type="primary">rosF</name>
</gene>
<keyword evidence="2" id="KW-0596">Phosphopantetheine</keyword>
<dbReference type="SUPFAM" id="SSF55048">
    <property type="entry name" value="Probable ACP-binding domain of malonyl-CoA ACP transacylase"/>
    <property type="match status" value="1"/>
</dbReference>
<dbReference type="Pfam" id="PF02801">
    <property type="entry name" value="Ketoacyl-synt_C"/>
    <property type="match status" value="1"/>
</dbReference>
<evidence type="ECO:0000259" key="5">
    <source>
        <dbReference type="PROSITE" id="PS50075"/>
    </source>
</evidence>
<evidence type="ECO:0000256" key="3">
    <source>
        <dbReference type="ARBA" id="ARBA00022553"/>
    </source>
</evidence>
<reference evidence="7" key="1">
    <citation type="journal article" date="2016" name="Microbiology (Mosc.)">
        <title>The Fe2+ chelator Proferrorosamine A: a gene cluster of Erwinia rhapontici P45 involved in its synthesis and its impact on growth of Erwinia amylovora CFBP1430.</title>
        <authorList>
            <person name="Born Y."/>
            <person name="Remus-Emsermann M.N."/>
            <person name="Bieri M."/>
            <person name="Kamber T."/>
            <person name="Piel J."/>
            <person name="Pelludat C."/>
        </authorList>
    </citation>
    <scope>NUCLEOTIDE SEQUENCE</scope>
    <source>
        <strain evidence="7">P45</strain>
    </source>
</reference>
<sequence length="963" mass="103858">MQQQNRVSHQIALVGMACRFPGASDVETWWHNLINGVESLVTLENSPTNDPAFVGVAAPLSQDIARFDAGFFGLSAREASLMDPQHRLFLECAWHALENAGVVPGKLPDAALFAGCSSSEYLKQNSSAQRFTALAPSAFEQQITNDKDYLSTRVAWHLGIGGPVVNVQAACATSLVAVCEAVYALRSGRCNLALAGACTLRIPQLEGYTSQQGMIFATDGHCRPFAADASGTVFGSGVGVVVMKRLEDALADGDEVIAVIDGVAMNNDGAEKVSFTSTSLAGQQRLLRQALQDAQRHPEDFRAIEAHGTGTLAGDPIEFAALCGVFREFTDDKGFCALGAVKANVGHLETAAGMAGLIKAALQIKHGWLTPQINFTTANPALDLAHSPFRIQTTAERWHPEDRRNAIGVSAFGIGGSNAHVVLARPEPSPVASEARAVSLADKVIPVSARSEHAWHQLVKQYRQRGAGDSPAALAWSAQTRRQAMRYRGTLGLDEEGQLVIKEGINDSGKGRLSVVFQFPGQGSQFIGMARELMASDTTFQHLMKEKMTTLRQQTQTDISPLFSAQGDSAMLNNTALTQPTLVAVEISLAQLLMHYGVVPDQVLGHSVGEIAAAWAAGAFSAEQALIFAAQRGRLMASLEGGAMLAVELSDSGCQPWLGNGVSLAAVNGENSCVLSGSVAALASCEQRLRREGVRCKALSVSHAFHSAMMEPILSDLRHVVPEVSQPHHGIRYYSALLAQEIGDLRQLDADYWCRHAREAVRYHQALQQIPERGRTLFIEVGPGSTLTALVTQLRKQGGKTSTVRTLRRRDDALGECALWIQALQKIWRAGVDICWARLWTIPASPVALPLYPFDPQFWWMGDRTLPVGQQPDSPPADSAQQDALMARIYSLWLEVTGALPASAYQDFYDSGGQSLMALRLMARLEQEVGVAISMADFLQQPTPSGIRHCLQKSGVVEQPLTH</sequence>
<dbReference type="InterPro" id="IPR001227">
    <property type="entry name" value="Ac_transferase_dom_sf"/>
</dbReference>
<dbReference type="InterPro" id="IPR016036">
    <property type="entry name" value="Malonyl_transacylase_ACP-bd"/>
</dbReference>
<name>A0A120HUS2_ERWRD</name>
<dbReference type="InterPro" id="IPR014043">
    <property type="entry name" value="Acyl_transferase_dom"/>
</dbReference>
<dbReference type="AlphaFoldDB" id="A0A120HUS2"/>
<dbReference type="EMBL" id="KT210364">
    <property type="protein sequence ID" value="AMB18974.1"/>
    <property type="molecule type" value="Genomic_DNA"/>
</dbReference>
<dbReference type="InterPro" id="IPR016035">
    <property type="entry name" value="Acyl_Trfase/lysoPLipase"/>
</dbReference>
<comment type="pathway">
    <text evidence="1">Lipid metabolism; fatty acid biosynthesis.</text>
</comment>
<dbReference type="GO" id="GO:0005737">
    <property type="term" value="C:cytoplasm"/>
    <property type="evidence" value="ECO:0007669"/>
    <property type="project" value="TreeGrafter"/>
</dbReference>
<dbReference type="SMART" id="SM00825">
    <property type="entry name" value="PKS_KS"/>
    <property type="match status" value="1"/>
</dbReference>
<dbReference type="GO" id="GO:0004315">
    <property type="term" value="F:3-oxoacyl-[acyl-carrier-protein] synthase activity"/>
    <property type="evidence" value="ECO:0007669"/>
    <property type="project" value="InterPro"/>
</dbReference>
<dbReference type="Pfam" id="PF00550">
    <property type="entry name" value="PP-binding"/>
    <property type="match status" value="1"/>
</dbReference>
<evidence type="ECO:0000313" key="7">
    <source>
        <dbReference type="EMBL" id="AMB18974.1"/>
    </source>
</evidence>
<dbReference type="InterPro" id="IPR032821">
    <property type="entry name" value="PKS_assoc"/>
</dbReference>
<dbReference type="GO" id="GO:0005886">
    <property type="term" value="C:plasma membrane"/>
    <property type="evidence" value="ECO:0007669"/>
    <property type="project" value="TreeGrafter"/>
</dbReference>
<dbReference type="InterPro" id="IPR016039">
    <property type="entry name" value="Thiolase-like"/>
</dbReference>
<feature type="domain" description="Ketosynthase family 3 (KS3)" evidence="6">
    <location>
        <begin position="8"/>
        <end position="425"/>
    </location>
</feature>
<dbReference type="SUPFAM" id="SSF52151">
    <property type="entry name" value="FabD/lysophospholipase-like"/>
    <property type="match status" value="1"/>
</dbReference>
<dbReference type="InterPro" id="IPR018201">
    <property type="entry name" value="Ketoacyl_synth_AS"/>
</dbReference>